<reference evidence="2 3" key="1">
    <citation type="journal article" date="2019" name="Commun. Biol.">
        <title>The bagworm genome reveals a unique fibroin gene that provides high tensile strength.</title>
        <authorList>
            <person name="Kono N."/>
            <person name="Nakamura H."/>
            <person name="Ohtoshi R."/>
            <person name="Tomita M."/>
            <person name="Numata K."/>
            <person name="Arakawa K."/>
        </authorList>
    </citation>
    <scope>NUCLEOTIDE SEQUENCE [LARGE SCALE GENOMIC DNA]</scope>
</reference>
<evidence type="ECO:0000313" key="2">
    <source>
        <dbReference type="EMBL" id="GBP62388.1"/>
    </source>
</evidence>
<comment type="caution">
    <text evidence="2">The sequence shown here is derived from an EMBL/GenBank/DDBJ whole genome shotgun (WGS) entry which is preliminary data.</text>
</comment>
<accession>A0A4C1XG39</accession>
<evidence type="ECO:0000256" key="1">
    <source>
        <dbReference type="SAM" id="MobiDB-lite"/>
    </source>
</evidence>
<dbReference type="Proteomes" id="UP000299102">
    <property type="component" value="Unassembled WGS sequence"/>
</dbReference>
<name>A0A4C1XG39_EUMVA</name>
<feature type="region of interest" description="Disordered" evidence="1">
    <location>
        <begin position="24"/>
        <end position="45"/>
    </location>
</feature>
<evidence type="ECO:0000313" key="3">
    <source>
        <dbReference type="Proteomes" id="UP000299102"/>
    </source>
</evidence>
<dbReference type="AlphaFoldDB" id="A0A4C1XG39"/>
<organism evidence="2 3">
    <name type="scientific">Eumeta variegata</name>
    <name type="common">Bagworm moth</name>
    <name type="synonym">Eumeta japonica</name>
    <dbReference type="NCBI Taxonomy" id="151549"/>
    <lineage>
        <taxon>Eukaryota</taxon>
        <taxon>Metazoa</taxon>
        <taxon>Ecdysozoa</taxon>
        <taxon>Arthropoda</taxon>
        <taxon>Hexapoda</taxon>
        <taxon>Insecta</taxon>
        <taxon>Pterygota</taxon>
        <taxon>Neoptera</taxon>
        <taxon>Endopterygota</taxon>
        <taxon>Lepidoptera</taxon>
        <taxon>Glossata</taxon>
        <taxon>Ditrysia</taxon>
        <taxon>Tineoidea</taxon>
        <taxon>Psychidae</taxon>
        <taxon>Oiketicinae</taxon>
        <taxon>Eumeta</taxon>
    </lineage>
</organism>
<sequence length="136" mass="15240">MVAGRRSHMVAAAVSTDRLTLAESDTRNKRFNAGQRKPSQRRRDSDYPFFSRAEQFQTDLHLTSGKAVRGAPAPRCSLINFHVIRYQKLRAAAGAGARAPFTHSGAFNLNFTALYSVLPHFGNTFRICFLGMHRNE</sequence>
<protein>
    <submittedName>
        <fullName evidence="2">Uncharacterized protein</fullName>
    </submittedName>
</protein>
<proteinExistence type="predicted"/>
<dbReference type="EMBL" id="BGZK01000840">
    <property type="protein sequence ID" value="GBP62388.1"/>
    <property type="molecule type" value="Genomic_DNA"/>
</dbReference>
<gene>
    <name evidence="2" type="ORF">EVAR_47273_1</name>
</gene>
<keyword evidence="3" id="KW-1185">Reference proteome</keyword>